<dbReference type="AlphaFoldDB" id="A0A8S2J8S9"/>
<proteinExistence type="predicted"/>
<comment type="caution">
    <text evidence="3">The sequence shown here is derived from an EMBL/GenBank/DDBJ whole genome shotgun (WGS) entry which is preliminary data.</text>
</comment>
<gene>
    <name evidence="2" type="ORF">OVA965_LOCUS15987</name>
    <name evidence="3" type="ORF">TMI583_LOCUS15996</name>
</gene>
<organism evidence="3 4">
    <name type="scientific">Didymodactylos carnosus</name>
    <dbReference type="NCBI Taxonomy" id="1234261"/>
    <lineage>
        <taxon>Eukaryota</taxon>
        <taxon>Metazoa</taxon>
        <taxon>Spiralia</taxon>
        <taxon>Gnathifera</taxon>
        <taxon>Rotifera</taxon>
        <taxon>Eurotatoria</taxon>
        <taxon>Bdelloidea</taxon>
        <taxon>Philodinida</taxon>
        <taxon>Philodinidae</taxon>
        <taxon>Didymodactylos</taxon>
    </lineage>
</organism>
<dbReference type="InterPro" id="IPR013737">
    <property type="entry name" value="Bac_rhamnosid_N"/>
</dbReference>
<dbReference type="PANTHER" id="PTHR33307:SF6">
    <property type="entry name" value="ALPHA-RHAMNOSIDASE (EUROFUNG)-RELATED"/>
    <property type="match status" value="1"/>
</dbReference>
<dbReference type="Proteomes" id="UP000682733">
    <property type="component" value="Unassembled WGS sequence"/>
</dbReference>
<dbReference type="Pfam" id="PF08531">
    <property type="entry name" value="Bac_rhamnosid_N"/>
    <property type="match status" value="1"/>
</dbReference>
<sequence>MNSCFGWHECCPPRLIFILPIIFEDGNEIQVLSDQTWTGREGSIKHDSIYNGELYDSRNDRPNWARAGFNDSLSAWIMPESMPSPLNSSCNGSLVLQDMLPIRAGSDALHVEVMTDNQQQGYLNPEDTDEILDGLEKD</sequence>
<evidence type="ECO:0000313" key="3">
    <source>
        <dbReference type="EMBL" id="CAF3799237.1"/>
    </source>
</evidence>
<feature type="domain" description="Bacterial alpha-L-rhamnosidase N-terminal" evidence="1">
    <location>
        <begin position="13"/>
        <end position="78"/>
    </location>
</feature>
<accession>A0A8S2J8S9</accession>
<dbReference type="Proteomes" id="UP000677228">
    <property type="component" value="Unassembled WGS sequence"/>
</dbReference>
<reference evidence="3" key="1">
    <citation type="submission" date="2021-02" db="EMBL/GenBank/DDBJ databases">
        <authorList>
            <person name="Nowell W R."/>
        </authorList>
    </citation>
    <scope>NUCLEOTIDE SEQUENCE</scope>
</reference>
<dbReference type="PANTHER" id="PTHR33307">
    <property type="entry name" value="ALPHA-RHAMNOSIDASE (EUROFUNG)"/>
    <property type="match status" value="1"/>
</dbReference>
<name>A0A8S2J8S9_9BILA</name>
<dbReference type="Gene3D" id="2.60.120.260">
    <property type="entry name" value="Galactose-binding domain-like"/>
    <property type="match status" value="1"/>
</dbReference>
<dbReference type="InterPro" id="IPR016007">
    <property type="entry name" value="Alpha_rhamnosid"/>
</dbReference>
<evidence type="ECO:0000313" key="4">
    <source>
        <dbReference type="Proteomes" id="UP000682733"/>
    </source>
</evidence>
<dbReference type="EMBL" id="CAJNOK010007316">
    <property type="protein sequence ID" value="CAF1031025.1"/>
    <property type="molecule type" value="Genomic_DNA"/>
</dbReference>
<evidence type="ECO:0000259" key="1">
    <source>
        <dbReference type="Pfam" id="PF08531"/>
    </source>
</evidence>
<dbReference type="EMBL" id="CAJOBA010007327">
    <property type="protein sequence ID" value="CAF3799237.1"/>
    <property type="molecule type" value="Genomic_DNA"/>
</dbReference>
<evidence type="ECO:0000313" key="2">
    <source>
        <dbReference type="EMBL" id="CAF1031025.1"/>
    </source>
</evidence>
<protein>
    <recommendedName>
        <fullName evidence="1">Bacterial alpha-L-rhamnosidase N-terminal domain-containing protein</fullName>
    </recommendedName>
</protein>